<proteinExistence type="predicted"/>
<organism evidence="1">
    <name type="scientific">marine sediment metagenome</name>
    <dbReference type="NCBI Taxonomy" id="412755"/>
    <lineage>
        <taxon>unclassified sequences</taxon>
        <taxon>metagenomes</taxon>
        <taxon>ecological metagenomes</taxon>
    </lineage>
</organism>
<comment type="caution">
    <text evidence="1">The sequence shown here is derived from an EMBL/GenBank/DDBJ whole genome shotgun (WGS) entry which is preliminary data.</text>
</comment>
<dbReference type="EMBL" id="LAZR01045346">
    <property type="protein sequence ID" value="KKK99086.1"/>
    <property type="molecule type" value="Genomic_DNA"/>
</dbReference>
<reference evidence="1" key="1">
    <citation type="journal article" date="2015" name="Nature">
        <title>Complex archaea that bridge the gap between prokaryotes and eukaryotes.</title>
        <authorList>
            <person name="Spang A."/>
            <person name="Saw J.H."/>
            <person name="Jorgensen S.L."/>
            <person name="Zaremba-Niedzwiedzka K."/>
            <person name="Martijn J."/>
            <person name="Lind A.E."/>
            <person name="van Eijk R."/>
            <person name="Schleper C."/>
            <person name="Guy L."/>
            <person name="Ettema T.J."/>
        </authorList>
    </citation>
    <scope>NUCLEOTIDE SEQUENCE</scope>
</reference>
<sequence>MGAALTQLIPINELTPGSVGAIRNQIIGALVRQVSQELSLPEDKLVVRDPRPFADLQMYSAATTDLTVDKWSYDPTTITANAFTTVTGTKTMADQRYVALFGVRDLRMGIGTHTTDMGTDFDSTGTDAVAMLGPIPPAGGMVTFIKINVGGADRVIWDLTSVESYPSNLTGFSPTAVIIPQNASFNIGYYFKTNLADLRATLQLIGVVVEPRGKVISP</sequence>
<protein>
    <submittedName>
        <fullName evidence="1">Uncharacterized protein</fullName>
    </submittedName>
</protein>
<evidence type="ECO:0000313" key="1">
    <source>
        <dbReference type="EMBL" id="KKK99086.1"/>
    </source>
</evidence>
<accession>A0A0F9CR60</accession>
<name>A0A0F9CR60_9ZZZZ</name>
<gene>
    <name evidence="1" type="ORF">LCGC14_2636270</name>
</gene>
<dbReference type="AlphaFoldDB" id="A0A0F9CR60"/>